<dbReference type="PANTHER" id="PTHR43977">
    <property type="entry name" value="STRUCTURAL MAINTENANCE OF CHROMOSOMES PROTEIN 3"/>
    <property type="match status" value="1"/>
</dbReference>
<dbReference type="GO" id="GO:0016887">
    <property type="term" value="F:ATP hydrolysis activity"/>
    <property type="evidence" value="ECO:0007669"/>
    <property type="project" value="InterPro"/>
</dbReference>
<feature type="binding site" evidence="7">
    <location>
        <begin position="40"/>
        <end position="47"/>
    </location>
    <ligand>
        <name>ATP</name>
        <dbReference type="ChEBI" id="CHEBI:30616"/>
    </ligand>
</feature>
<dbReference type="GO" id="GO:0007062">
    <property type="term" value="P:sister chromatid cohesion"/>
    <property type="evidence" value="ECO:0007669"/>
    <property type="project" value="InterPro"/>
</dbReference>
<feature type="coiled-coil region" evidence="7">
    <location>
        <begin position="741"/>
        <end position="857"/>
    </location>
</feature>
<dbReference type="InterPro" id="IPR003395">
    <property type="entry name" value="RecF/RecN/SMC_N"/>
</dbReference>
<feature type="coiled-coil region" evidence="7">
    <location>
        <begin position="175"/>
        <end position="216"/>
    </location>
</feature>
<organism evidence="9 10">
    <name type="scientific">Streptococcus himalayensis</name>
    <dbReference type="NCBI Taxonomy" id="1888195"/>
    <lineage>
        <taxon>Bacteria</taxon>
        <taxon>Bacillati</taxon>
        <taxon>Bacillota</taxon>
        <taxon>Bacilli</taxon>
        <taxon>Lactobacillales</taxon>
        <taxon>Streptococcaceae</taxon>
        <taxon>Streptococcus</taxon>
    </lineage>
</organism>
<evidence type="ECO:0000313" key="10">
    <source>
        <dbReference type="Proteomes" id="UP000660801"/>
    </source>
</evidence>
<dbReference type="InterPro" id="IPR036277">
    <property type="entry name" value="SMC_hinge_sf"/>
</dbReference>
<evidence type="ECO:0000256" key="3">
    <source>
        <dbReference type="ARBA" id="ARBA00022741"/>
    </source>
</evidence>
<dbReference type="CDD" id="cd03278">
    <property type="entry name" value="ABC_SMC_barmotin"/>
    <property type="match status" value="2"/>
</dbReference>
<dbReference type="InterPro" id="IPR024704">
    <property type="entry name" value="SMC"/>
</dbReference>
<dbReference type="GO" id="GO:0005694">
    <property type="term" value="C:chromosome"/>
    <property type="evidence" value="ECO:0007669"/>
    <property type="project" value="InterPro"/>
</dbReference>
<keyword evidence="5 7" id="KW-0175">Coiled coil</keyword>
<dbReference type="GO" id="GO:0030261">
    <property type="term" value="P:chromosome condensation"/>
    <property type="evidence" value="ECO:0007669"/>
    <property type="project" value="InterPro"/>
</dbReference>
<dbReference type="Gene3D" id="1.20.1060.20">
    <property type="match status" value="1"/>
</dbReference>
<keyword evidence="6 7" id="KW-0238">DNA-binding</keyword>
<keyword evidence="2 7" id="KW-0963">Cytoplasm</keyword>
<dbReference type="GO" id="GO:0005737">
    <property type="term" value="C:cytoplasm"/>
    <property type="evidence" value="ECO:0007669"/>
    <property type="project" value="UniProtKB-SubCell"/>
</dbReference>
<feature type="domain" description="SMC hinge" evidence="8">
    <location>
        <begin position="526"/>
        <end position="645"/>
    </location>
</feature>
<evidence type="ECO:0000256" key="1">
    <source>
        <dbReference type="ARBA" id="ARBA00004496"/>
    </source>
</evidence>
<name>A0A917EFE5_9STRE</name>
<comment type="subcellular location">
    <subcellularLocation>
        <location evidence="1 7">Cytoplasm</location>
    </subcellularLocation>
</comment>
<dbReference type="Gene3D" id="3.40.50.300">
    <property type="entry name" value="P-loop containing nucleotide triphosphate hydrolases"/>
    <property type="match status" value="2"/>
</dbReference>
<dbReference type="AlphaFoldDB" id="A0A917EFE5"/>
<evidence type="ECO:0000256" key="4">
    <source>
        <dbReference type="ARBA" id="ARBA00022840"/>
    </source>
</evidence>
<keyword evidence="4 7" id="KW-0067">ATP-binding</keyword>
<dbReference type="PIRSF" id="PIRSF005719">
    <property type="entry name" value="SMC"/>
    <property type="match status" value="1"/>
</dbReference>
<gene>
    <name evidence="7 9" type="primary">smc</name>
    <name evidence="9" type="ORF">GCM10011510_05740</name>
</gene>
<feature type="coiled-coil region" evidence="7">
    <location>
        <begin position="685"/>
        <end position="712"/>
    </location>
</feature>
<protein>
    <recommendedName>
        <fullName evidence="7">Chromosome partition protein Smc</fullName>
    </recommendedName>
</protein>
<evidence type="ECO:0000256" key="2">
    <source>
        <dbReference type="ARBA" id="ARBA00022490"/>
    </source>
</evidence>
<dbReference type="InterPro" id="IPR010935">
    <property type="entry name" value="SMC_hinge"/>
</dbReference>
<evidence type="ECO:0000256" key="6">
    <source>
        <dbReference type="ARBA" id="ARBA00023125"/>
    </source>
</evidence>
<feature type="coiled-coil region" evidence="7">
    <location>
        <begin position="884"/>
        <end position="935"/>
    </location>
</feature>
<reference evidence="9" key="2">
    <citation type="submission" date="2020-09" db="EMBL/GenBank/DDBJ databases">
        <authorList>
            <person name="Sun Q."/>
            <person name="Zhou Y."/>
        </authorList>
    </citation>
    <scope>NUCLEOTIDE SEQUENCE</scope>
    <source>
        <strain evidence="9">CGMCC 1.15533</strain>
    </source>
</reference>
<dbReference type="SUPFAM" id="SSF52540">
    <property type="entry name" value="P-loop containing nucleoside triphosphate hydrolases"/>
    <property type="match status" value="1"/>
</dbReference>
<proteinExistence type="inferred from homology"/>
<dbReference type="GO" id="GO:0005524">
    <property type="term" value="F:ATP binding"/>
    <property type="evidence" value="ECO:0007669"/>
    <property type="project" value="UniProtKB-UniRule"/>
</dbReference>
<dbReference type="Pfam" id="PF06470">
    <property type="entry name" value="SMC_hinge"/>
    <property type="match status" value="1"/>
</dbReference>
<dbReference type="SMART" id="SM00968">
    <property type="entry name" value="SMC_hinge"/>
    <property type="match status" value="1"/>
</dbReference>
<comment type="caution">
    <text evidence="9">The sequence shown here is derived from an EMBL/GenBank/DDBJ whole genome shotgun (WGS) entry which is preliminary data.</text>
</comment>
<comment type="subunit">
    <text evidence="7">Homodimer.</text>
</comment>
<dbReference type="EMBL" id="BMJN01000006">
    <property type="protein sequence ID" value="GGE27430.1"/>
    <property type="molecule type" value="Genomic_DNA"/>
</dbReference>
<dbReference type="NCBIfam" id="TIGR02168">
    <property type="entry name" value="SMC_prok_B"/>
    <property type="match status" value="1"/>
</dbReference>
<dbReference type="FunFam" id="3.40.50.300:FF:000984">
    <property type="entry name" value="Chromosome partition protein Smc"/>
    <property type="match status" value="1"/>
</dbReference>
<evidence type="ECO:0000259" key="8">
    <source>
        <dbReference type="SMART" id="SM00968"/>
    </source>
</evidence>
<dbReference type="InterPro" id="IPR027417">
    <property type="entry name" value="P-loop_NTPase"/>
</dbReference>
<evidence type="ECO:0000256" key="5">
    <source>
        <dbReference type="ARBA" id="ARBA00023054"/>
    </source>
</evidence>
<comment type="function">
    <text evidence="7">Required for chromosome condensation and partitioning.</text>
</comment>
<dbReference type="Pfam" id="PF02463">
    <property type="entry name" value="SMC_N"/>
    <property type="match status" value="1"/>
</dbReference>
<sequence length="1185" mass="135196">MRSRKDWLMFLKEIEIQGFKSFADKTKVVFDRGVTAVVGPNGSGKSNITESLRWALGESSVKSLRGGKMPDVIFAGTENRKPLNYAAVTVVLDNQDQFIKEAAKEIRVERHIYRNGDSEYKIDGKKVRLRDIHDLFMDTGLGRDSFSIISQGRVEEIFNSKPEERRAIFEEAAGVLKYKTRRKETESKLAQTQDNLDRLEDIIYELDAQIQPLEKQAKTAQRFLELDERRKALYLDVLIAQIRAYKQQEQAVDKELLRLQEDLSQYYQKREQLEMENQALKAERHRLQAQMTENQATLLELTRLISDLKGQIDLAQLETSQAATNRKELEERLQILREKEKQAEQERQEKEEHLSRIREQVKAVQQNLETVEADLATFSEHPDQLIEQLREKFVALLQEEADVSNSLTALSSQIEHDLKESEHKKGEWQRLKEAVAKAETAERQATEELESATQAVKSLLEDYRKQLQLLEERKQQYQAAQQAMFDQMDQLKSRQARFNSLEAIQKNHSNFYAGVKAVLQEKAQLGGIIGAVSEHLTFDWRYQTALEIAMGASSQHIIVEDEGAATRAIDFLKKHRSGRATFLPLTTIKPRTLVDHQEMKIRGSQGFLGLASELVTFDERLTSIFHNLLGTTAIFDTIEHAKQAAVQVRYQVRMVTLDGTELRTGGSYAGGANRNQQTLFIKPEMDALKLEIQQIQTALSEKEQEVESLHTLVTQASHLLEEIKTGGEEARLEEQKARLAYEQAGQQLEELTTLLHLQEKELTSQQHDEEANQKVKLEQRLEEIQAEKGELESSIHQVKSNKSAVEERLSALQHQLSAIRLEKAELLSQERYEQTDLARLKAEVTAHQADIEQLVMAVTVTDQESKERTIPLLTEQLETAMTKEATLKQTKVRLDLELEDLEGQLEDLSSRFEQIRQQNDQLIRAQAKSEAEKEKIIEQLRRLHGRLTEEYQESFAAAAEKAHALENLEQAEQEVKDLERQIRTLGPVNLEAIAQFEEVHSRLTFLNTQKADVLSAKTLLVETIEEMNEEVKERFQATFEAIRESFKVTFQQMFGGGRADLLLTDTDLLQAGVEISVQPPGKKIQSLNLMSGGEKALSALALLFSIIRIKTIPFVILDEVEAALDEANVKRFGDYLNRFDKESQFIVVTHRKGTMAAADSIYGVTMQESGVSKIVSVKLKDLESM</sequence>
<keyword evidence="3 7" id="KW-0547">Nucleotide-binding</keyword>
<feature type="coiled-coil region" evidence="7">
    <location>
        <begin position="431"/>
        <end position="487"/>
    </location>
</feature>
<evidence type="ECO:0000313" key="9">
    <source>
        <dbReference type="EMBL" id="GGE27430.1"/>
    </source>
</evidence>
<dbReference type="Proteomes" id="UP000660801">
    <property type="component" value="Unassembled WGS sequence"/>
</dbReference>
<keyword evidence="10" id="KW-1185">Reference proteome</keyword>
<dbReference type="GO" id="GO:0007059">
    <property type="term" value="P:chromosome segregation"/>
    <property type="evidence" value="ECO:0007669"/>
    <property type="project" value="UniProtKB-UniRule"/>
</dbReference>
<feature type="coiled-coil region" evidence="7">
    <location>
        <begin position="242"/>
        <end position="374"/>
    </location>
</feature>
<comment type="similarity">
    <text evidence="7">Belongs to the SMC family.</text>
</comment>
<dbReference type="Gene3D" id="3.30.70.1620">
    <property type="match status" value="1"/>
</dbReference>
<dbReference type="GO" id="GO:0003677">
    <property type="term" value="F:DNA binding"/>
    <property type="evidence" value="ECO:0007669"/>
    <property type="project" value="UniProtKB-UniRule"/>
</dbReference>
<comment type="domain">
    <text evidence="7">Contains large globular domains required for ATP hydrolysis at each terminus and a third globular domain forming a flexible hinge near the middle of the molecule. These domains are separated by coiled-coil structures.</text>
</comment>
<dbReference type="HAMAP" id="MF_01894">
    <property type="entry name" value="Smc_prok"/>
    <property type="match status" value="1"/>
</dbReference>
<evidence type="ECO:0000256" key="7">
    <source>
        <dbReference type="HAMAP-Rule" id="MF_01894"/>
    </source>
</evidence>
<dbReference type="InterPro" id="IPR011890">
    <property type="entry name" value="SMC_prok"/>
</dbReference>
<reference evidence="9" key="1">
    <citation type="journal article" date="2014" name="Int. J. Syst. Evol. Microbiol.">
        <title>Complete genome sequence of Corynebacterium casei LMG S-19264T (=DSM 44701T), isolated from a smear-ripened cheese.</title>
        <authorList>
            <consortium name="US DOE Joint Genome Institute (JGI-PGF)"/>
            <person name="Walter F."/>
            <person name="Albersmeier A."/>
            <person name="Kalinowski J."/>
            <person name="Ruckert C."/>
        </authorList>
    </citation>
    <scope>NUCLEOTIDE SEQUENCE</scope>
    <source>
        <strain evidence="9">CGMCC 1.15533</strain>
    </source>
</reference>
<dbReference type="GO" id="GO:0006260">
    <property type="term" value="P:DNA replication"/>
    <property type="evidence" value="ECO:0007669"/>
    <property type="project" value="UniProtKB-UniRule"/>
</dbReference>
<accession>A0A917EFE5</accession>
<dbReference type="SUPFAM" id="SSF75553">
    <property type="entry name" value="Smc hinge domain"/>
    <property type="match status" value="1"/>
</dbReference>
<dbReference type="FunFam" id="3.40.50.300:FF:000901">
    <property type="entry name" value="Chromosome partition protein Smc"/>
    <property type="match status" value="1"/>
</dbReference>